<gene>
    <name evidence="2" type="ORF">HMPREF9726_00441</name>
</gene>
<protein>
    <recommendedName>
        <fullName evidence="3">Ig-like domain-containing protein</fullName>
    </recommendedName>
</protein>
<feature type="chain" id="PRO_5002393461" description="Ig-like domain-containing protein" evidence="1">
    <location>
        <begin position="21"/>
        <end position="346"/>
    </location>
</feature>
<organism evidence="2">
    <name type="scientific">Treponema denticola H-22</name>
    <dbReference type="NCBI Taxonomy" id="999432"/>
    <lineage>
        <taxon>Bacteria</taxon>
        <taxon>Pseudomonadati</taxon>
        <taxon>Spirochaetota</taxon>
        <taxon>Spirochaetia</taxon>
        <taxon>Spirochaetales</taxon>
        <taxon>Treponemataceae</taxon>
        <taxon>Treponema</taxon>
    </lineage>
</organism>
<dbReference type="PATRIC" id="fig|999432.5.peg.457"/>
<dbReference type="HOGENOM" id="CLU_068891_0_0_12"/>
<reference evidence="2" key="1">
    <citation type="submission" date="2012-01" db="EMBL/GenBank/DDBJ databases">
        <title>The Genome Sequence of Treponema denticola H-22.</title>
        <authorList>
            <consortium name="The Broad Institute Genome Sequencing Platform"/>
            <person name="Earl A."/>
            <person name="Ward D."/>
            <person name="Feldgarden M."/>
            <person name="Gevers D."/>
            <person name="Blanton J.M."/>
            <person name="Fenno C.J."/>
            <person name="Baranova O.V."/>
            <person name="Mathney J."/>
            <person name="Dewhirst F.E."/>
            <person name="Izard J."/>
            <person name="Young S.K."/>
            <person name="Zeng Q."/>
            <person name="Gargeya S."/>
            <person name="Fitzgerald M."/>
            <person name="Haas B."/>
            <person name="Abouelleil A."/>
            <person name="Alvarado L."/>
            <person name="Arachchi H.M."/>
            <person name="Berlin A."/>
            <person name="Chapman S.B."/>
            <person name="Gearin G."/>
            <person name="Goldberg J."/>
            <person name="Griggs A."/>
            <person name="Gujja S."/>
            <person name="Hansen M."/>
            <person name="Heiman D."/>
            <person name="Howarth C."/>
            <person name="Larimer J."/>
            <person name="Lui A."/>
            <person name="MacDonald P.J.P."/>
            <person name="McCowen C."/>
            <person name="Montmayeur A."/>
            <person name="Murphy C."/>
            <person name="Neiman D."/>
            <person name="Pearson M."/>
            <person name="Priest M."/>
            <person name="Roberts A."/>
            <person name="Saif S."/>
            <person name="Shea T."/>
            <person name="Sisk P."/>
            <person name="Stolte C."/>
            <person name="Sykes S."/>
            <person name="Wortman J."/>
            <person name="Nusbaum C."/>
            <person name="Birren B."/>
        </authorList>
    </citation>
    <scope>NUCLEOTIDE SEQUENCE [LARGE SCALE GENOMIC DNA]</scope>
    <source>
        <strain evidence="2">H-22</strain>
    </source>
</reference>
<dbReference type="EMBL" id="AGDV01000001">
    <property type="protein sequence ID" value="EMB36249.1"/>
    <property type="molecule type" value="Genomic_DNA"/>
</dbReference>
<evidence type="ECO:0008006" key="3">
    <source>
        <dbReference type="Google" id="ProtNLM"/>
    </source>
</evidence>
<dbReference type="Proteomes" id="UP000011705">
    <property type="component" value="Chromosome"/>
</dbReference>
<dbReference type="AlphaFoldDB" id="A0A0E2E8C9"/>
<dbReference type="NCBIfam" id="NF047446">
    <property type="entry name" value="barrel_OmpL47"/>
    <property type="match status" value="2"/>
</dbReference>
<comment type="caution">
    <text evidence="2">The sequence shown here is derived from an EMBL/GenBank/DDBJ whole genome shotgun (WGS) entry which is preliminary data.</text>
</comment>
<dbReference type="InterPro" id="IPR058094">
    <property type="entry name" value="Ig-like_OmpL47-like"/>
</dbReference>
<feature type="signal peptide" evidence="1">
    <location>
        <begin position="1"/>
        <end position="20"/>
    </location>
</feature>
<name>A0A0E2E8C9_TREDN</name>
<sequence>MIKKIFFVAVCSLLVVSAWAQAPSIVGTDYVRPAIHYVEEGTNYVNSDVFFKLRSTDKETGLDFVEFALNGADFMRYKNPFQLLEEGKYDISYRGFDNSGNLELPKTLSVIVDNTAPDTMIKTTAPLYNDGVVVYCSADTKWYVSAADVVGGSGVAAGYMGTDLNSLKMSGNGKESEQTYVSLDGEGPVNLYYTAIDNVGNLAPIKLLAVTIDRTAPVVSIANSNRLINKDEEYMVFPSDRVVDEEGRVIVSTSETVSFAAKDDLSGVDAIYVKVNDGEYTKYVEPIRFTQNAVYKIEVKAIDNVGNVSEPVMYTFYVDQITPNSEVDIIDRSGNLLPATTPANAQ</sequence>
<evidence type="ECO:0000313" key="2">
    <source>
        <dbReference type="EMBL" id="EMB36249.1"/>
    </source>
</evidence>
<accession>A0A0E2E8C9</accession>
<proteinExistence type="predicted"/>
<evidence type="ECO:0000256" key="1">
    <source>
        <dbReference type="SAM" id="SignalP"/>
    </source>
</evidence>
<keyword evidence="1" id="KW-0732">Signal</keyword>
<dbReference type="RefSeq" id="WP_002671002.1">
    <property type="nucleotide sequence ID" value="NZ_CM001795.1"/>
</dbReference>